<proteinExistence type="predicted"/>
<name>A0ABU6X5X5_9FABA</name>
<dbReference type="EMBL" id="JASCZI010211504">
    <property type="protein sequence ID" value="MED6193352.1"/>
    <property type="molecule type" value="Genomic_DNA"/>
</dbReference>
<protein>
    <submittedName>
        <fullName evidence="1">Uncharacterized protein</fullName>
    </submittedName>
</protein>
<evidence type="ECO:0000313" key="2">
    <source>
        <dbReference type="Proteomes" id="UP001341840"/>
    </source>
</evidence>
<sequence length="124" mass="13830">MKHVSLWRYKVPLFGGVAPLLTVGNYPGLTSDATSLTIAPETSAKVTGSSPTIVIRVEATRKAHKRVAWEAELELVRERNGRATRIKALDFDGKIPHREKWKIKEESLEGDEKGGSGENFWVRC</sequence>
<gene>
    <name evidence="1" type="ORF">PIB30_018504</name>
</gene>
<evidence type="ECO:0000313" key="1">
    <source>
        <dbReference type="EMBL" id="MED6193352.1"/>
    </source>
</evidence>
<comment type="caution">
    <text evidence="1">The sequence shown here is derived from an EMBL/GenBank/DDBJ whole genome shotgun (WGS) entry which is preliminary data.</text>
</comment>
<reference evidence="1 2" key="1">
    <citation type="journal article" date="2023" name="Plants (Basel)">
        <title>Bridging the Gap: Combining Genomics and Transcriptomics Approaches to Understand Stylosanthes scabra, an Orphan Legume from the Brazilian Caatinga.</title>
        <authorList>
            <person name="Ferreira-Neto J.R.C."/>
            <person name="da Silva M.D."/>
            <person name="Binneck E."/>
            <person name="de Melo N.F."/>
            <person name="da Silva R.H."/>
            <person name="de Melo A.L.T.M."/>
            <person name="Pandolfi V."/>
            <person name="Bustamante F.O."/>
            <person name="Brasileiro-Vidal A.C."/>
            <person name="Benko-Iseppon A.M."/>
        </authorList>
    </citation>
    <scope>NUCLEOTIDE SEQUENCE [LARGE SCALE GENOMIC DNA]</scope>
    <source>
        <tissue evidence="1">Leaves</tissue>
    </source>
</reference>
<keyword evidence="2" id="KW-1185">Reference proteome</keyword>
<dbReference type="Proteomes" id="UP001341840">
    <property type="component" value="Unassembled WGS sequence"/>
</dbReference>
<organism evidence="1 2">
    <name type="scientific">Stylosanthes scabra</name>
    <dbReference type="NCBI Taxonomy" id="79078"/>
    <lineage>
        <taxon>Eukaryota</taxon>
        <taxon>Viridiplantae</taxon>
        <taxon>Streptophyta</taxon>
        <taxon>Embryophyta</taxon>
        <taxon>Tracheophyta</taxon>
        <taxon>Spermatophyta</taxon>
        <taxon>Magnoliopsida</taxon>
        <taxon>eudicotyledons</taxon>
        <taxon>Gunneridae</taxon>
        <taxon>Pentapetalae</taxon>
        <taxon>rosids</taxon>
        <taxon>fabids</taxon>
        <taxon>Fabales</taxon>
        <taxon>Fabaceae</taxon>
        <taxon>Papilionoideae</taxon>
        <taxon>50 kb inversion clade</taxon>
        <taxon>dalbergioids sensu lato</taxon>
        <taxon>Dalbergieae</taxon>
        <taxon>Pterocarpus clade</taxon>
        <taxon>Stylosanthes</taxon>
    </lineage>
</organism>
<accession>A0ABU6X5X5</accession>